<keyword evidence="12 13" id="KW-0378">Hydrolase</keyword>
<evidence type="ECO:0000313" key="18">
    <source>
        <dbReference type="EMBL" id="KQB33809.1"/>
    </source>
</evidence>
<evidence type="ECO:0000313" key="19">
    <source>
        <dbReference type="Proteomes" id="UP000050320"/>
    </source>
</evidence>
<dbReference type="InterPro" id="IPR024567">
    <property type="entry name" value="RNase_HII/HIII_dom"/>
</dbReference>
<dbReference type="HAMAP" id="MF_00052_A">
    <property type="entry name" value="RNase_HII_A"/>
    <property type="match status" value="1"/>
</dbReference>
<dbReference type="Proteomes" id="UP000050515">
    <property type="component" value="Unassembled WGS sequence"/>
</dbReference>
<keyword evidence="9 13" id="KW-0540">Nuclease</keyword>
<dbReference type="Pfam" id="PF01351">
    <property type="entry name" value="RNase_HII"/>
    <property type="match status" value="1"/>
</dbReference>
<comment type="function">
    <text evidence="3 13 15">Endonuclease that specifically degrades the RNA of RNA-DNA hybrids.</text>
</comment>
<evidence type="ECO:0000256" key="14">
    <source>
        <dbReference type="PROSITE-ProRule" id="PRU01319"/>
    </source>
</evidence>
<feature type="binding site" evidence="13 14">
    <location>
        <position position="98"/>
    </location>
    <ligand>
        <name>a divalent metal cation</name>
        <dbReference type="ChEBI" id="CHEBI:60240"/>
    </ligand>
</feature>
<dbReference type="InterPro" id="IPR036397">
    <property type="entry name" value="RNaseH_sf"/>
</dbReference>
<evidence type="ECO:0000256" key="7">
    <source>
        <dbReference type="ARBA" id="ARBA00019179"/>
    </source>
</evidence>
<keyword evidence="11 13" id="KW-0255">Endonuclease</keyword>
<dbReference type="InterPro" id="IPR001352">
    <property type="entry name" value="RNase_HII/HIII"/>
</dbReference>
<dbReference type="GO" id="GO:0005737">
    <property type="term" value="C:cytoplasm"/>
    <property type="evidence" value="ECO:0007669"/>
    <property type="project" value="UniProtKB-SubCell"/>
</dbReference>
<accession>A0A0P9CX60</accession>
<comment type="catalytic activity">
    <reaction evidence="1 13 14 15">
        <text>Endonucleolytic cleavage to 5'-phosphomonoester.</text>
        <dbReference type="EC" id="3.1.26.4"/>
    </reaction>
</comment>
<dbReference type="InterPro" id="IPR012337">
    <property type="entry name" value="RNaseH-like_sf"/>
</dbReference>
<evidence type="ECO:0000256" key="8">
    <source>
        <dbReference type="ARBA" id="ARBA00022490"/>
    </source>
</evidence>
<evidence type="ECO:0000256" key="1">
    <source>
        <dbReference type="ARBA" id="ARBA00000077"/>
    </source>
</evidence>
<evidence type="ECO:0000256" key="2">
    <source>
        <dbReference type="ARBA" id="ARBA00001946"/>
    </source>
</evidence>
<feature type="domain" description="RNase H type-2" evidence="16">
    <location>
        <begin position="1"/>
        <end position="200"/>
    </location>
</feature>
<dbReference type="InterPro" id="IPR004649">
    <property type="entry name" value="RNase_H2_suA"/>
</dbReference>
<keyword evidence="13" id="KW-0464">Manganese</keyword>
<dbReference type="InterPro" id="IPR020787">
    <property type="entry name" value="RNase_HII_arc"/>
</dbReference>
<evidence type="ECO:0000256" key="11">
    <source>
        <dbReference type="ARBA" id="ARBA00022759"/>
    </source>
</evidence>
<dbReference type="GO" id="GO:0043137">
    <property type="term" value="P:DNA replication, removal of RNA primer"/>
    <property type="evidence" value="ECO:0007669"/>
    <property type="project" value="TreeGrafter"/>
</dbReference>
<protein>
    <recommendedName>
        <fullName evidence="7 13">Ribonuclease HII</fullName>
        <shortName evidence="13">RNase HII</shortName>
        <ecNumber evidence="6 13">3.1.26.4</ecNumber>
    </recommendedName>
</protein>
<dbReference type="EMBL" id="LKBG01000275">
    <property type="protein sequence ID" value="KQB33809.1"/>
    <property type="molecule type" value="Genomic_DNA"/>
</dbReference>
<proteinExistence type="inferred from homology"/>
<keyword evidence="10 13" id="KW-0479">Metal-binding</keyword>
<dbReference type="FunFam" id="1.10.10.460:FF:000001">
    <property type="entry name" value="Ribonuclease"/>
    <property type="match status" value="1"/>
</dbReference>
<evidence type="ECO:0000259" key="16">
    <source>
        <dbReference type="PROSITE" id="PS51975"/>
    </source>
</evidence>
<dbReference type="EC" id="3.1.26.4" evidence="6 13"/>
<evidence type="ECO:0000256" key="15">
    <source>
        <dbReference type="RuleBase" id="RU003515"/>
    </source>
</evidence>
<dbReference type="GO" id="GO:0004523">
    <property type="term" value="F:RNA-DNA hybrid ribonuclease activity"/>
    <property type="evidence" value="ECO:0007669"/>
    <property type="project" value="UniProtKB-UniRule"/>
</dbReference>
<reference evidence="17 20" key="1">
    <citation type="submission" date="2015-09" db="EMBL/GenBank/DDBJ databases">
        <title>Draft genome sequence of Acidiplasma aeolicum DSM 18409.</title>
        <authorList>
            <person name="Hemp J."/>
        </authorList>
    </citation>
    <scope>NUCLEOTIDE SEQUENCE [LARGE SCALE GENOMIC DNA]</scope>
    <source>
        <strain evidence="17 20">V</strain>
    </source>
</reference>
<dbReference type="InterPro" id="IPR023160">
    <property type="entry name" value="RNase_HII_hlx-loop-hlx_cap_dom"/>
</dbReference>
<comment type="cofactor">
    <cofactor evidence="2">
        <name>Mg(2+)</name>
        <dbReference type="ChEBI" id="CHEBI:18420"/>
    </cofactor>
</comment>
<keyword evidence="8 13" id="KW-0963">Cytoplasm</keyword>
<dbReference type="SUPFAM" id="SSF53098">
    <property type="entry name" value="Ribonuclease H-like"/>
    <property type="match status" value="1"/>
</dbReference>
<dbReference type="GO" id="GO:0030145">
    <property type="term" value="F:manganese ion binding"/>
    <property type="evidence" value="ECO:0007669"/>
    <property type="project" value="UniProtKB-UniRule"/>
</dbReference>
<dbReference type="GO" id="GO:0003723">
    <property type="term" value="F:RNA binding"/>
    <property type="evidence" value="ECO:0007669"/>
    <property type="project" value="UniProtKB-UniRule"/>
</dbReference>
<dbReference type="AlphaFoldDB" id="A0A0P9CX60"/>
<comment type="caution">
    <text evidence="17">The sequence shown here is derived from an EMBL/GenBank/DDBJ whole genome shotgun (WGS) entry which is preliminary data.</text>
</comment>
<evidence type="ECO:0000256" key="5">
    <source>
        <dbReference type="ARBA" id="ARBA00007383"/>
    </source>
</evidence>
<organism evidence="17 20">
    <name type="scientific">Acidiplasma aeolicum</name>
    <dbReference type="NCBI Taxonomy" id="507754"/>
    <lineage>
        <taxon>Archaea</taxon>
        <taxon>Methanobacteriati</taxon>
        <taxon>Thermoplasmatota</taxon>
        <taxon>Thermoplasmata</taxon>
        <taxon>Thermoplasmatales</taxon>
        <taxon>Ferroplasmaceae</taxon>
        <taxon>Acidiplasma</taxon>
    </lineage>
</organism>
<dbReference type="PANTHER" id="PTHR10954">
    <property type="entry name" value="RIBONUCLEASE H2 SUBUNIT A"/>
    <property type="match status" value="1"/>
</dbReference>
<dbReference type="GO" id="GO:0006298">
    <property type="term" value="P:mismatch repair"/>
    <property type="evidence" value="ECO:0007669"/>
    <property type="project" value="TreeGrafter"/>
</dbReference>
<reference evidence="18 19" key="2">
    <citation type="submission" date="2015-09" db="EMBL/GenBank/DDBJ databases">
        <title>Heavy metals and arsenic resistance mechanisms in polyextremophilic archaea of the family Ferroplasmaceae.</title>
        <authorList>
            <person name="Bulaev A.G."/>
            <person name="Kanygina A.V."/>
        </authorList>
    </citation>
    <scope>NUCLEOTIDE SEQUENCE [LARGE SCALE GENOMIC DNA]</scope>
    <source>
        <strain evidence="18 19">VT</strain>
    </source>
</reference>
<evidence type="ECO:0000256" key="4">
    <source>
        <dbReference type="ARBA" id="ARBA00004496"/>
    </source>
</evidence>
<dbReference type="OrthoDB" id="33866at2157"/>
<dbReference type="GO" id="GO:0032299">
    <property type="term" value="C:ribonuclease H2 complex"/>
    <property type="evidence" value="ECO:0007669"/>
    <property type="project" value="TreeGrafter"/>
</dbReference>
<dbReference type="PATRIC" id="fig|507754.4.peg.507"/>
<evidence type="ECO:0000256" key="10">
    <source>
        <dbReference type="ARBA" id="ARBA00022723"/>
    </source>
</evidence>
<evidence type="ECO:0000256" key="12">
    <source>
        <dbReference type="ARBA" id="ARBA00022801"/>
    </source>
</evidence>
<comment type="similarity">
    <text evidence="5 13 15">Belongs to the RNase HII family.</text>
</comment>
<evidence type="ECO:0000256" key="3">
    <source>
        <dbReference type="ARBA" id="ARBA00004065"/>
    </source>
</evidence>
<comment type="subcellular location">
    <subcellularLocation>
        <location evidence="4 13">Cytoplasm</location>
    </subcellularLocation>
</comment>
<name>A0A0P9CX60_9ARCH</name>
<evidence type="ECO:0000256" key="6">
    <source>
        <dbReference type="ARBA" id="ARBA00012180"/>
    </source>
</evidence>
<evidence type="ECO:0000256" key="9">
    <source>
        <dbReference type="ARBA" id="ARBA00022722"/>
    </source>
</evidence>
<dbReference type="CDD" id="cd07180">
    <property type="entry name" value="RNase_HII_archaea_like"/>
    <property type="match status" value="1"/>
</dbReference>
<gene>
    <name evidence="13" type="primary">rnhB</name>
    <name evidence="18" type="ORF">AOG54_01635</name>
    <name evidence="17" type="ORF">SE19_00470</name>
</gene>
<evidence type="ECO:0000313" key="20">
    <source>
        <dbReference type="Proteomes" id="UP000050515"/>
    </source>
</evidence>
<evidence type="ECO:0000313" key="17">
    <source>
        <dbReference type="EMBL" id="KPV47570.1"/>
    </source>
</evidence>
<feature type="binding site" evidence="13 14">
    <location>
        <position position="7"/>
    </location>
    <ligand>
        <name>a divalent metal cation</name>
        <dbReference type="ChEBI" id="CHEBI:60240"/>
    </ligand>
</feature>
<dbReference type="NCBIfam" id="TIGR00729">
    <property type="entry name" value="ribonuclease HII"/>
    <property type="match status" value="1"/>
</dbReference>
<evidence type="ECO:0000256" key="13">
    <source>
        <dbReference type="HAMAP-Rule" id="MF_00052"/>
    </source>
</evidence>
<dbReference type="Gene3D" id="1.10.10.460">
    <property type="entry name" value="Ribonuclease hii. Domain 2"/>
    <property type="match status" value="1"/>
</dbReference>
<keyword evidence="19" id="KW-1185">Reference proteome</keyword>
<dbReference type="RefSeq" id="WP_054963796.1">
    <property type="nucleotide sequence ID" value="NZ_JBBYJF010000010.1"/>
</dbReference>
<dbReference type="PROSITE" id="PS51975">
    <property type="entry name" value="RNASE_H_2"/>
    <property type="match status" value="1"/>
</dbReference>
<feature type="binding site" evidence="13 14">
    <location>
        <position position="6"/>
    </location>
    <ligand>
        <name>a divalent metal cation</name>
        <dbReference type="ChEBI" id="CHEBI:60240"/>
    </ligand>
</feature>
<comment type="cofactor">
    <cofactor evidence="13 14">
        <name>Mn(2+)</name>
        <dbReference type="ChEBI" id="CHEBI:29035"/>
    </cofactor>
    <cofactor evidence="13 14">
        <name>Mg(2+)</name>
        <dbReference type="ChEBI" id="CHEBI:18420"/>
    </cofactor>
    <text evidence="13 14">Manganese or magnesium. Binds 1 divalent metal ion per monomer in the absence of substrate. May bind a second metal ion after substrate binding.</text>
</comment>
<sequence>MDCGIDEAGRGPVIGPMVMAILCSDESIKSLGVRDSKQLSPFQRNKLFKDLKNMENNYVIIQPYEIDNYVKKNQLNILELKYAIYLIDSVKCENIYVDAFDVNEIRLEDELKRRTGKNITCRHKADSIYPVVSGASIIAKVIRDSEIEKLHKIYGNFGSGYPSDPRTINFLKNAIENHMDIDGIVRKEWKTYKNLLNKKL</sequence>
<dbReference type="Gene3D" id="3.30.420.10">
    <property type="entry name" value="Ribonuclease H-like superfamily/Ribonuclease H"/>
    <property type="match status" value="1"/>
</dbReference>
<dbReference type="Proteomes" id="UP000050320">
    <property type="component" value="Unassembled WGS sequence"/>
</dbReference>
<dbReference type="EMBL" id="LJCQ01000038">
    <property type="protein sequence ID" value="KPV47570.1"/>
    <property type="molecule type" value="Genomic_DNA"/>
</dbReference>
<dbReference type="PANTHER" id="PTHR10954:SF23">
    <property type="entry name" value="RIBONUCLEASE"/>
    <property type="match status" value="1"/>
</dbReference>